<keyword evidence="1" id="KW-0175">Coiled coil</keyword>
<proteinExistence type="predicted"/>
<organism evidence="2 3">
    <name type="scientific">Eumeta variegata</name>
    <name type="common">Bagworm moth</name>
    <name type="synonym">Eumeta japonica</name>
    <dbReference type="NCBI Taxonomy" id="151549"/>
    <lineage>
        <taxon>Eukaryota</taxon>
        <taxon>Metazoa</taxon>
        <taxon>Ecdysozoa</taxon>
        <taxon>Arthropoda</taxon>
        <taxon>Hexapoda</taxon>
        <taxon>Insecta</taxon>
        <taxon>Pterygota</taxon>
        <taxon>Neoptera</taxon>
        <taxon>Endopterygota</taxon>
        <taxon>Lepidoptera</taxon>
        <taxon>Glossata</taxon>
        <taxon>Ditrysia</taxon>
        <taxon>Tineoidea</taxon>
        <taxon>Psychidae</taxon>
        <taxon>Oiketicinae</taxon>
        <taxon>Eumeta</taxon>
    </lineage>
</organism>
<feature type="coiled-coil region" evidence="1">
    <location>
        <begin position="53"/>
        <end position="108"/>
    </location>
</feature>
<protein>
    <submittedName>
        <fullName evidence="2">Uncharacterized protein</fullName>
    </submittedName>
</protein>
<comment type="caution">
    <text evidence="2">The sequence shown here is derived from an EMBL/GenBank/DDBJ whole genome shotgun (WGS) entry which is preliminary data.</text>
</comment>
<evidence type="ECO:0000256" key="1">
    <source>
        <dbReference type="SAM" id="Coils"/>
    </source>
</evidence>
<accession>A0A4C1T9U9</accession>
<evidence type="ECO:0000313" key="3">
    <source>
        <dbReference type="Proteomes" id="UP000299102"/>
    </source>
</evidence>
<evidence type="ECO:0000313" key="2">
    <source>
        <dbReference type="EMBL" id="GBP10197.1"/>
    </source>
</evidence>
<dbReference type="Proteomes" id="UP000299102">
    <property type="component" value="Unassembled WGS sequence"/>
</dbReference>
<reference evidence="2 3" key="1">
    <citation type="journal article" date="2019" name="Commun. Biol.">
        <title>The bagworm genome reveals a unique fibroin gene that provides high tensile strength.</title>
        <authorList>
            <person name="Kono N."/>
            <person name="Nakamura H."/>
            <person name="Ohtoshi R."/>
            <person name="Tomita M."/>
            <person name="Numata K."/>
            <person name="Arakawa K."/>
        </authorList>
    </citation>
    <scope>NUCLEOTIDE SEQUENCE [LARGE SCALE GENOMIC DNA]</scope>
</reference>
<dbReference type="AlphaFoldDB" id="A0A4C1T9U9"/>
<name>A0A4C1T9U9_EUMVA</name>
<keyword evidence="3" id="KW-1185">Reference proteome</keyword>
<sequence length="161" mass="18953">MFFWIGVTVTFKRRRQDIHSHDFDEKDELKMSVRATLSCMDMNSMFTAKMQKREESSAANANLIQKIQKMNENSKADNITSLRNQAKFNETSIEVREASREINECLREYEPKSERRRRKIVCLRDIQGVNDKFNIMEKDVHEKVEVLVNGVDRILLHSLEA</sequence>
<gene>
    <name evidence="2" type="ORF">EVAR_72043_1</name>
</gene>
<dbReference type="EMBL" id="BGZK01004658">
    <property type="protein sequence ID" value="GBP10197.1"/>
    <property type="molecule type" value="Genomic_DNA"/>
</dbReference>